<dbReference type="Gene3D" id="1.10.510.40">
    <property type="match status" value="1"/>
</dbReference>
<dbReference type="Pfam" id="PF04183">
    <property type="entry name" value="IucA_IucC"/>
    <property type="match status" value="1"/>
</dbReference>
<dbReference type="PANTHER" id="PTHR34384">
    <property type="entry name" value="L-2,3-DIAMINOPROPANOATE--CITRATE LIGASE"/>
    <property type="match status" value="1"/>
</dbReference>
<name>A0A9X2SAX6_9BACL</name>
<evidence type="ECO:0000313" key="5">
    <source>
        <dbReference type="EMBL" id="MCR2807139.1"/>
    </source>
</evidence>
<evidence type="ECO:0000259" key="4">
    <source>
        <dbReference type="Pfam" id="PF06276"/>
    </source>
</evidence>
<feature type="domain" description="Aerobactin siderophore biosynthesis IucA/IucC N-terminal" evidence="3">
    <location>
        <begin position="144"/>
        <end position="382"/>
    </location>
</feature>
<evidence type="ECO:0000259" key="3">
    <source>
        <dbReference type="Pfam" id="PF04183"/>
    </source>
</evidence>
<dbReference type="GO" id="GO:0019290">
    <property type="term" value="P:siderophore biosynthetic process"/>
    <property type="evidence" value="ECO:0007669"/>
    <property type="project" value="InterPro"/>
</dbReference>
<reference evidence="5" key="1">
    <citation type="submission" date="2022-08" db="EMBL/GenBank/DDBJ databases">
        <title>The genomic sequence of strain Paenibacillus sp. SCIV0701.</title>
        <authorList>
            <person name="Zhao H."/>
        </authorList>
    </citation>
    <scope>NUCLEOTIDE SEQUENCE</scope>
    <source>
        <strain evidence="5">SCIV0701</strain>
    </source>
</reference>
<comment type="similarity">
    <text evidence="2">Belongs to the IucA/IucC family.</text>
</comment>
<dbReference type="Proteomes" id="UP001141950">
    <property type="component" value="Unassembled WGS sequence"/>
</dbReference>
<dbReference type="EMBL" id="JANIPJ010000023">
    <property type="protein sequence ID" value="MCR2807139.1"/>
    <property type="molecule type" value="Genomic_DNA"/>
</dbReference>
<evidence type="ECO:0000256" key="2">
    <source>
        <dbReference type="ARBA" id="ARBA00007832"/>
    </source>
</evidence>
<protein>
    <submittedName>
        <fullName evidence="5">IucA/IucC family siderophore biosynthesis protein</fullName>
    </submittedName>
</protein>
<feature type="domain" description="Aerobactin siderophore biosynthesis IucA/IucC-like C-terminal" evidence="4">
    <location>
        <begin position="417"/>
        <end position="577"/>
    </location>
</feature>
<comment type="pathway">
    <text evidence="1">Siderophore biosynthesis.</text>
</comment>
<dbReference type="InterPro" id="IPR007310">
    <property type="entry name" value="Aerobactin_biosyn_IucA/IucC_N"/>
</dbReference>
<keyword evidence="6" id="KW-1185">Reference proteome</keyword>
<gene>
    <name evidence="5" type="ORF">NQZ67_24950</name>
</gene>
<dbReference type="InterPro" id="IPR037455">
    <property type="entry name" value="LucA/IucC-like"/>
</dbReference>
<dbReference type="Pfam" id="PF06276">
    <property type="entry name" value="FhuF"/>
    <property type="match status" value="1"/>
</dbReference>
<proteinExistence type="inferred from homology"/>
<comment type="caution">
    <text evidence="5">The sequence shown here is derived from an EMBL/GenBank/DDBJ whole genome shotgun (WGS) entry which is preliminary data.</text>
</comment>
<evidence type="ECO:0000256" key="1">
    <source>
        <dbReference type="ARBA" id="ARBA00004924"/>
    </source>
</evidence>
<sequence length="624" mass="69837">MLNAKQMAEQASVTAFLNCYLRETGAGVWREAGAGNRRSGTAELKLLLPSQGLTIIAGAAYRSPTGRHQFRLPTYRQDAGSKLPVPIPVTTLFSLLIQELCAEQGEGAEAVELLLRALQSCRLLESFIAVRAGDAQELYNPKLTFLESEQSLVFGHTFHPTPKSRQGFPEWRQGRYSPETKGSFKLHYFAVHVSLLRQGSESKLQASDITRSECLAGMAEAGDRLPADAAAYIRDESFALVPVHPIQAEELMHGERVQSWLRDGKLISLGPIGLPFFPTSSIRTVYHPQSDYMYKFSLPVKITNSMRLNRTHELEGALEAARLAAAIEPWLGGSFPRFRIIRDLAYATIGETANEESGFELIIRENPFKGESSRGVALMASFTQEAIPAAEAAPLLANVIRQLAERERRQAAQISVDWFRAYLAISLRPLAAMYAEHGIVLEAHLQNCLLRLDEAGYPELFYYRDSQGYYYARSRAGQLETLVPGLASGGNVYDDELAEERFGYYLLVNHLFGLIQSFGLFGLADERVLLLELRAELELLARTYGERGALFEKWITCRKLRIKANLLTRLRDVDELEADLEQAVYAEMANPLSEAVPSKELIRKAKRVTARWRREEPVVHTLQA</sequence>
<dbReference type="InterPro" id="IPR022770">
    <property type="entry name" value="IucA/IucC-like_C"/>
</dbReference>
<accession>A0A9X2SAX6</accession>
<evidence type="ECO:0000313" key="6">
    <source>
        <dbReference type="Proteomes" id="UP001141950"/>
    </source>
</evidence>
<dbReference type="RefSeq" id="WP_257451326.1">
    <property type="nucleotide sequence ID" value="NZ_JANIPJ010000023.1"/>
</dbReference>
<dbReference type="AlphaFoldDB" id="A0A9X2SAX6"/>
<dbReference type="GO" id="GO:0016881">
    <property type="term" value="F:acid-amino acid ligase activity"/>
    <property type="evidence" value="ECO:0007669"/>
    <property type="project" value="UniProtKB-ARBA"/>
</dbReference>
<organism evidence="5 6">
    <name type="scientific">Paenibacillus soyae</name>
    <dbReference type="NCBI Taxonomy" id="2969249"/>
    <lineage>
        <taxon>Bacteria</taxon>
        <taxon>Bacillati</taxon>
        <taxon>Bacillota</taxon>
        <taxon>Bacilli</taxon>
        <taxon>Bacillales</taxon>
        <taxon>Paenibacillaceae</taxon>
        <taxon>Paenibacillus</taxon>
    </lineage>
</organism>
<dbReference type="PANTHER" id="PTHR34384:SF5">
    <property type="entry name" value="L-2,3-DIAMINOPROPANOATE--CITRATE LIGASE"/>
    <property type="match status" value="1"/>
</dbReference>